<evidence type="ECO:0000313" key="1">
    <source>
        <dbReference type="EMBL" id="KAI3732821.1"/>
    </source>
</evidence>
<keyword evidence="2" id="KW-1185">Reference proteome</keyword>
<proteinExistence type="predicted"/>
<dbReference type="EMBL" id="CM042038">
    <property type="protein sequence ID" value="KAI3732821.1"/>
    <property type="molecule type" value="Genomic_DNA"/>
</dbReference>
<evidence type="ECO:0000313" key="2">
    <source>
        <dbReference type="Proteomes" id="UP001056120"/>
    </source>
</evidence>
<sequence length="300" mass="33315">MISMEYCRESGSVEIDQTERQKNVTKRRFNSSGIEFQLNPSNHTNFNPQPEKICSGKQDIRQNFDPIVRVSPENKKPQQRDISDTITITNYRTEPRPPSHSTAPLVSGIASASMSRAMDIDTSNRFSVLDIPSSIKFNKLVESHDDLYPPDQGLVDGMDVDPNRPKGRDNEVCQLNREHAAGSRILPDSITSPHLSGENSSSFLIGPGCSGKSYGISDEQKTIIATRLKNEGSVSVDIVDQWCPGQWDYFNDLCTIMGLDPDYCIEDVESDDENGTAQFFAAQMKVGMPKVPLPTPTRPS</sequence>
<protein>
    <submittedName>
        <fullName evidence="1">Uncharacterized protein</fullName>
    </submittedName>
</protein>
<gene>
    <name evidence="1" type="ORF">L1987_64030</name>
</gene>
<comment type="caution">
    <text evidence="1">The sequence shown here is derived from an EMBL/GenBank/DDBJ whole genome shotgun (WGS) entry which is preliminary data.</text>
</comment>
<reference evidence="1 2" key="2">
    <citation type="journal article" date="2022" name="Mol. Ecol. Resour.">
        <title>The genomes of chicory, endive, great burdock and yacon provide insights into Asteraceae paleo-polyploidization history and plant inulin production.</title>
        <authorList>
            <person name="Fan W."/>
            <person name="Wang S."/>
            <person name="Wang H."/>
            <person name="Wang A."/>
            <person name="Jiang F."/>
            <person name="Liu H."/>
            <person name="Zhao H."/>
            <person name="Xu D."/>
            <person name="Zhang Y."/>
        </authorList>
    </citation>
    <scope>NUCLEOTIDE SEQUENCE [LARGE SCALE GENOMIC DNA]</scope>
    <source>
        <strain evidence="2">cv. Yunnan</strain>
        <tissue evidence="1">Leaves</tissue>
    </source>
</reference>
<organism evidence="1 2">
    <name type="scientific">Smallanthus sonchifolius</name>
    <dbReference type="NCBI Taxonomy" id="185202"/>
    <lineage>
        <taxon>Eukaryota</taxon>
        <taxon>Viridiplantae</taxon>
        <taxon>Streptophyta</taxon>
        <taxon>Embryophyta</taxon>
        <taxon>Tracheophyta</taxon>
        <taxon>Spermatophyta</taxon>
        <taxon>Magnoliopsida</taxon>
        <taxon>eudicotyledons</taxon>
        <taxon>Gunneridae</taxon>
        <taxon>Pentapetalae</taxon>
        <taxon>asterids</taxon>
        <taxon>campanulids</taxon>
        <taxon>Asterales</taxon>
        <taxon>Asteraceae</taxon>
        <taxon>Asteroideae</taxon>
        <taxon>Heliantheae alliance</taxon>
        <taxon>Millerieae</taxon>
        <taxon>Smallanthus</taxon>
    </lineage>
</organism>
<dbReference type="Proteomes" id="UP001056120">
    <property type="component" value="Linkage Group LG21"/>
</dbReference>
<reference evidence="2" key="1">
    <citation type="journal article" date="2022" name="Mol. Ecol. Resour.">
        <title>The genomes of chicory, endive, great burdock and yacon provide insights into Asteraceae palaeo-polyploidization history and plant inulin production.</title>
        <authorList>
            <person name="Fan W."/>
            <person name="Wang S."/>
            <person name="Wang H."/>
            <person name="Wang A."/>
            <person name="Jiang F."/>
            <person name="Liu H."/>
            <person name="Zhao H."/>
            <person name="Xu D."/>
            <person name="Zhang Y."/>
        </authorList>
    </citation>
    <scope>NUCLEOTIDE SEQUENCE [LARGE SCALE GENOMIC DNA]</scope>
    <source>
        <strain evidence="2">cv. Yunnan</strain>
    </source>
</reference>
<name>A0ACB9CEY6_9ASTR</name>
<accession>A0ACB9CEY6</accession>